<feature type="transmembrane region" description="Helical" evidence="1">
    <location>
        <begin position="61"/>
        <end position="81"/>
    </location>
</feature>
<dbReference type="PANTHER" id="PTHR36424:SF1">
    <property type="entry name" value="LOW AFFINITY K(+) TRANSPORTER 1-RELATED"/>
    <property type="match status" value="1"/>
</dbReference>
<keyword evidence="1" id="KW-0812">Transmembrane</keyword>
<accession>A0A3N4IJW8</accession>
<evidence type="ECO:0000313" key="3">
    <source>
        <dbReference type="Proteomes" id="UP000275078"/>
    </source>
</evidence>
<feature type="non-terminal residue" evidence="2">
    <location>
        <position position="1"/>
    </location>
</feature>
<sequence length="275" mass="31583">NLDAFRTDAPWAICAYITLYIGIIVAIISYGLDLFVLFNLLYLDEWNPAIEPAIDPSISKWIFAGCIILSLVLLIIDWIGGWRTIRSGSISGIYLHAIAVSWSCVFGGWGMKLQRGQRPDRMDTGYRRFLVFKELTEKRSKREYVVLATYFAFKGWIRTLIAEGPRQVINTLSLYSVFRSRFIPGEIARGQEMEGLKLFFKNYEALFKADQRQAFLIGAMALSIFIWIFSLLKLLFAAISYVCYVYHVMSSVDGEEGTLHGYCKSRIEKRMRELV</sequence>
<feature type="transmembrane region" description="Helical" evidence="1">
    <location>
        <begin position="214"/>
        <end position="247"/>
    </location>
</feature>
<name>A0A3N4IJW8_ASCIM</name>
<dbReference type="EMBL" id="ML119656">
    <property type="protein sequence ID" value="RPA84988.1"/>
    <property type="molecule type" value="Genomic_DNA"/>
</dbReference>
<dbReference type="Proteomes" id="UP000275078">
    <property type="component" value="Unassembled WGS sequence"/>
</dbReference>
<keyword evidence="3" id="KW-1185">Reference proteome</keyword>
<feature type="transmembrane region" description="Helical" evidence="1">
    <location>
        <begin position="93"/>
        <end position="111"/>
    </location>
</feature>
<dbReference type="PANTHER" id="PTHR36424">
    <property type="entry name" value="PHEROMONE-REGULATED MEMBRANE PROTEIN 6"/>
    <property type="match status" value="1"/>
</dbReference>
<organism evidence="2 3">
    <name type="scientific">Ascobolus immersus RN42</name>
    <dbReference type="NCBI Taxonomy" id="1160509"/>
    <lineage>
        <taxon>Eukaryota</taxon>
        <taxon>Fungi</taxon>
        <taxon>Dikarya</taxon>
        <taxon>Ascomycota</taxon>
        <taxon>Pezizomycotina</taxon>
        <taxon>Pezizomycetes</taxon>
        <taxon>Pezizales</taxon>
        <taxon>Ascobolaceae</taxon>
        <taxon>Ascobolus</taxon>
    </lineage>
</organism>
<dbReference type="GO" id="GO:0015079">
    <property type="term" value="F:potassium ion transmembrane transporter activity"/>
    <property type="evidence" value="ECO:0007669"/>
    <property type="project" value="InterPro"/>
</dbReference>
<dbReference type="STRING" id="1160509.A0A3N4IJW8"/>
<evidence type="ECO:0000256" key="1">
    <source>
        <dbReference type="SAM" id="Phobius"/>
    </source>
</evidence>
<gene>
    <name evidence="2" type="ORF">BJ508DRAFT_189856</name>
</gene>
<reference evidence="2 3" key="1">
    <citation type="journal article" date="2018" name="Nat. Ecol. Evol.">
        <title>Pezizomycetes genomes reveal the molecular basis of ectomycorrhizal truffle lifestyle.</title>
        <authorList>
            <person name="Murat C."/>
            <person name="Payen T."/>
            <person name="Noel B."/>
            <person name="Kuo A."/>
            <person name="Morin E."/>
            <person name="Chen J."/>
            <person name="Kohler A."/>
            <person name="Krizsan K."/>
            <person name="Balestrini R."/>
            <person name="Da Silva C."/>
            <person name="Montanini B."/>
            <person name="Hainaut M."/>
            <person name="Levati E."/>
            <person name="Barry K.W."/>
            <person name="Belfiori B."/>
            <person name="Cichocki N."/>
            <person name="Clum A."/>
            <person name="Dockter R.B."/>
            <person name="Fauchery L."/>
            <person name="Guy J."/>
            <person name="Iotti M."/>
            <person name="Le Tacon F."/>
            <person name="Lindquist E.A."/>
            <person name="Lipzen A."/>
            <person name="Malagnac F."/>
            <person name="Mello A."/>
            <person name="Molinier V."/>
            <person name="Miyauchi S."/>
            <person name="Poulain J."/>
            <person name="Riccioni C."/>
            <person name="Rubini A."/>
            <person name="Sitrit Y."/>
            <person name="Splivallo R."/>
            <person name="Traeger S."/>
            <person name="Wang M."/>
            <person name="Zifcakova L."/>
            <person name="Wipf D."/>
            <person name="Zambonelli A."/>
            <person name="Paolocci F."/>
            <person name="Nowrousian M."/>
            <person name="Ottonello S."/>
            <person name="Baldrian P."/>
            <person name="Spatafora J.W."/>
            <person name="Henrissat B."/>
            <person name="Nagy L.G."/>
            <person name="Aury J.M."/>
            <person name="Wincker P."/>
            <person name="Grigoriev I.V."/>
            <person name="Bonfante P."/>
            <person name="Martin F.M."/>
        </authorList>
    </citation>
    <scope>NUCLEOTIDE SEQUENCE [LARGE SCALE GENOMIC DNA]</scope>
    <source>
        <strain evidence="2 3">RN42</strain>
    </source>
</reference>
<feature type="transmembrane region" description="Helical" evidence="1">
    <location>
        <begin position="15"/>
        <end position="41"/>
    </location>
</feature>
<dbReference type="GO" id="GO:0005886">
    <property type="term" value="C:plasma membrane"/>
    <property type="evidence" value="ECO:0007669"/>
    <property type="project" value="InterPro"/>
</dbReference>
<dbReference type="AlphaFoldDB" id="A0A3N4IJW8"/>
<keyword evidence="1" id="KW-0472">Membrane</keyword>
<feature type="non-terminal residue" evidence="2">
    <location>
        <position position="275"/>
    </location>
</feature>
<evidence type="ECO:0000313" key="2">
    <source>
        <dbReference type="EMBL" id="RPA84988.1"/>
    </source>
</evidence>
<dbReference type="InterPro" id="IPR031606">
    <property type="entry name" value="Kch1/2"/>
</dbReference>
<proteinExistence type="predicted"/>
<protein>
    <submittedName>
        <fullName evidence="2">Uncharacterized protein</fullName>
    </submittedName>
</protein>
<dbReference type="OrthoDB" id="2128042at2759"/>
<dbReference type="Pfam" id="PF16944">
    <property type="entry name" value="KCH"/>
    <property type="match status" value="1"/>
</dbReference>
<keyword evidence="1" id="KW-1133">Transmembrane helix</keyword>